<accession>A0ABR3FD63</accession>
<reference evidence="2 3" key="1">
    <citation type="submission" date="2024-02" db="EMBL/GenBank/DDBJ databases">
        <title>A draft genome for the cacao thread blight pathogen Marasmius crinis-equi.</title>
        <authorList>
            <person name="Cohen S.P."/>
            <person name="Baruah I.K."/>
            <person name="Amoako-Attah I."/>
            <person name="Bukari Y."/>
            <person name="Meinhardt L.W."/>
            <person name="Bailey B.A."/>
        </authorList>
    </citation>
    <scope>NUCLEOTIDE SEQUENCE [LARGE SCALE GENOMIC DNA]</scope>
    <source>
        <strain evidence="2 3">GH-76</strain>
    </source>
</reference>
<keyword evidence="3" id="KW-1185">Reference proteome</keyword>
<gene>
    <name evidence="2" type="ORF">V5O48_008748</name>
</gene>
<sequence length="80" mass="8618">MVIKKSLPVPFDPGVIPTILAGLAPTLLIVRVAYINPSDSVHQNQKVSTLAFAECSAMQDSRADRRNFHDAPALADNTVC</sequence>
<evidence type="ECO:0000313" key="2">
    <source>
        <dbReference type="EMBL" id="KAL0573210.1"/>
    </source>
</evidence>
<proteinExistence type="predicted"/>
<dbReference type="EMBL" id="JBAHYK010000529">
    <property type="protein sequence ID" value="KAL0573210.1"/>
    <property type="molecule type" value="Genomic_DNA"/>
</dbReference>
<evidence type="ECO:0000256" key="1">
    <source>
        <dbReference type="SAM" id="Phobius"/>
    </source>
</evidence>
<evidence type="ECO:0000313" key="3">
    <source>
        <dbReference type="Proteomes" id="UP001465976"/>
    </source>
</evidence>
<keyword evidence="1" id="KW-0472">Membrane</keyword>
<dbReference type="Proteomes" id="UP001465976">
    <property type="component" value="Unassembled WGS sequence"/>
</dbReference>
<keyword evidence="1" id="KW-0812">Transmembrane</keyword>
<protein>
    <submittedName>
        <fullName evidence="2">Uncharacterized protein</fullName>
    </submittedName>
</protein>
<organism evidence="2 3">
    <name type="scientific">Marasmius crinis-equi</name>
    <dbReference type="NCBI Taxonomy" id="585013"/>
    <lineage>
        <taxon>Eukaryota</taxon>
        <taxon>Fungi</taxon>
        <taxon>Dikarya</taxon>
        <taxon>Basidiomycota</taxon>
        <taxon>Agaricomycotina</taxon>
        <taxon>Agaricomycetes</taxon>
        <taxon>Agaricomycetidae</taxon>
        <taxon>Agaricales</taxon>
        <taxon>Marasmiineae</taxon>
        <taxon>Marasmiaceae</taxon>
        <taxon>Marasmius</taxon>
    </lineage>
</organism>
<comment type="caution">
    <text evidence="2">The sequence shown here is derived from an EMBL/GenBank/DDBJ whole genome shotgun (WGS) entry which is preliminary data.</text>
</comment>
<keyword evidence="1" id="KW-1133">Transmembrane helix</keyword>
<name>A0ABR3FD63_9AGAR</name>
<feature type="transmembrane region" description="Helical" evidence="1">
    <location>
        <begin position="15"/>
        <end position="34"/>
    </location>
</feature>